<gene>
    <name evidence="2" type="ORF">J5N97_013507</name>
</gene>
<protein>
    <submittedName>
        <fullName evidence="2">Uncharacterized protein</fullName>
    </submittedName>
</protein>
<sequence>MPPFLSLQCSLLRAASCATTSLSFIRTASRATASLRSICAISPTPPPEAVRLIPSSSSSLLSSSHLEPSTSLRRALLLSLARALKSDPIYLPLLSRLPFLLFCPPSLLILLFLLSTPLSPSSNPPSLPRCQHALRHLRLAPSHPPLQQNPTSLRPFYFAMLSLQKRNHALEQWTKAEESKKSLAVECAKHKNLVDQLEAKVTEHIRELKRLEEEKIEALRDKEISAGEYASIKKACSTVKKLNDDLMTKLISVEEAVKVLENKNNTLSKDLAVNKNILKCARVDRDNAEAKRDEIITKLASCQEELGLRS</sequence>
<keyword evidence="1" id="KW-0175">Coiled coil</keyword>
<proteinExistence type="predicted"/>
<reference evidence="2" key="2">
    <citation type="journal article" date="2022" name="Hortic Res">
        <title>The genome of Dioscorea zingiberensis sheds light on the biosynthesis, origin and evolution of the medicinally important diosgenin saponins.</title>
        <authorList>
            <person name="Li Y."/>
            <person name="Tan C."/>
            <person name="Li Z."/>
            <person name="Guo J."/>
            <person name="Li S."/>
            <person name="Chen X."/>
            <person name="Wang C."/>
            <person name="Dai X."/>
            <person name="Yang H."/>
            <person name="Song W."/>
            <person name="Hou L."/>
            <person name="Xu J."/>
            <person name="Tong Z."/>
            <person name="Xu A."/>
            <person name="Yuan X."/>
            <person name="Wang W."/>
            <person name="Yang Q."/>
            <person name="Chen L."/>
            <person name="Sun Z."/>
            <person name="Wang K."/>
            <person name="Pan B."/>
            <person name="Chen J."/>
            <person name="Bao Y."/>
            <person name="Liu F."/>
            <person name="Qi X."/>
            <person name="Gang D.R."/>
            <person name="Wen J."/>
            <person name="Li J."/>
        </authorList>
    </citation>
    <scope>NUCLEOTIDE SEQUENCE</scope>
    <source>
        <strain evidence="2">Dzin_1.0</strain>
    </source>
</reference>
<dbReference type="AlphaFoldDB" id="A0A9D5HIV3"/>
<evidence type="ECO:0000256" key="1">
    <source>
        <dbReference type="SAM" id="Coils"/>
    </source>
</evidence>
<reference evidence="2" key="1">
    <citation type="submission" date="2021-03" db="EMBL/GenBank/DDBJ databases">
        <authorList>
            <person name="Li Z."/>
            <person name="Yang C."/>
        </authorList>
    </citation>
    <scope>NUCLEOTIDE SEQUENCE</scope>
    <source>
        <strain evidence="2">Dzin_1.0</strain>
        <tissue evidence="2">Leaf</tissue>
    </source>
</reference>
<accession>A0A9D5HIV3</accession>
<evidence type="ECO:0000313" key="3">
    <source>
        <dbReference type="Proteomes" id="UP001085076"/>
    </source>
</evidence>
<name>A0A9D5HIV3_9LILI</name>
<dbReference type="Proteomes" id="UP001085076">
    <property type="component" value="Miscellaneous, Linkage group lg03"/>
</dbReference>
<keyword evidence="3" id="KW-1185">Reference proteome</keyword>
<dbReference type="EMBL" id="JAGGNH010000003">
    <property type="protein sequence ID" value="KAJ0978033.1"/>
    <property type="molecule type" value="Genomic_DNA"/>
</dbReference>
<comment type="caution">
    <text evidence="2">The sequence shown here is derived from an EMBL/GenBank/DDBJ whole genome shotgun (WGS) entry which is preliminary data.</text>
</comment>
<feature type="coiled-coil region" evidence="1">
    <location>
        <begin position="180"/>
        <end position="305"/>
    </location>
</feature>
<organism evidence="2 3">
    <name type="scientific">Dioscorea zingiberensis</name>
    <dbReference type="NCBI Taxonomy" id="325984"/>
    <lineage>
        <taxon>Eukaryota</taxon>
        <taxon>Viridiplantae</taxon>
        <taxon>Streptophyta</taxon>
        <taxon>Embryophyta</taxon>
        <taxon>Tracheophyta</taxon>
        <taxon>Spermatophyta</taxon>
        <taxon>Magnoliopsida</taxon>
        <taxon>Liliopsida</taxon>
        <taxon>Dioscoreales</taxon>
        <taxon>Dioscoreaceae</taxon>
        <taxon>Dioscorea</taxon>
    </lineage>
</organism>
<evidence type="ECO:0000313" key="2">
    <source>
        <dbReference type="EMBL" id="KAJ0978033.1"/>
    </source>
</evidence>